<dbReference type="SUPFAM" id="SSF51735">
    <property type="entry name" value="NAD(P)-binding Rossmann-fold domains"/>
    <property type="match status" value="1"/>
</dbReference>
<proteinExistence type="inferred from homology"/>
<dbReference type="Gene3D" id="3.50.50.60">
    <property type="entry name" value="FAD/NAD(P)-binding domain"/>
    <property type="match status" value="1"/>
</dbReference>
<keyword evidence="6" id="KW-1185">Reference proteome</keyword>
<dbReference type="Pfam" id="PF01494">
    <property type="entry name" value="FAD_binding_3"/>
    <property type="match status" value="1"/>
</dbReference>
<evidence type="ECO:0000313" key="6">
    <source>
        <dbReference type="Proteomes" id="UP001500058"/>
    </source>
</evidence>
<evidence type="ECO:0000313" key="5">
    <source>
        <dbReference type="EMBL" id="GAA2412281.1"/>
    </source>
</evidence>
<dbReference type="Gene3D" id="3.40.50.720">
    <property type="entry name" value="NAD(P)-binding Rossmann-like Domain"/>
    <property type="match status" value="1"/>
</dbReference>
<feature type="domain" description="Ketoreductase" evidence="4">
    <location>
        <begin position="190"/>
        <end position="374"/>
    </location>
</feature>
<evidence type="ECO:0000259" key="4">
    <source>
        <dbReference type="SMART" id="SM00822"/>
    </source>
</evidence>
<sequence length="429" mass="44846">MRHGRLFLAGDAAHIVPPTGAKGPNLAVGDVVTFARALAHHTETGSDELLDAYSATSLRRVRQARRFSHDMTLMLYGARPRLVLLDGTLAECDRGGDGRADYSHKHRRYGVNVQVVTAPDSQPLPPTPARGGTVTATAAPTSDVARDPQPNDVPERRVRMPPDSGPAPHDDRVMSETANDTTGTNDLYGKAALVTGGSRGIGEAVALRLARDGADVALTYQHSRERAERVVERIKAAGRRARAIHADSADPAAVRAAVETTVAEFGRLDILVNNAGTGVMAPIGEIAAEDVDRVLHVNVRAPYLACQTAVAHMGEGGRIVTIGSCMAERVAFPGASLYATGKAALTGLTKALARELGPRGITANLVHPGPIDTEMNPADGPNAEYQSGLTALGRYGRPEEVAATVAHLAGPGGRYVTGASIAVDGGFTA</sequence>
<dbReference type="Pfam" id="PF13561">
    <property type="entry name" value="adh_short_C2"/>
    <property type="match status" value="1"/>
</dbReference>
<protein>
    <recommendedName>
        <fullName evidence="4">Ketoreductase domain-containing protein</fullName>
    </recommendedName>
</protein>
<evidence type="ECO:0000256" key="1">
    <source>
        <dbReference type="ARBA" id="ARBA00006484"/>
    </source>
</evidence>
<dbReference type="EMBL" id="BAAATJ010000027">
    <property type="protein sequence ID" value="GAA2412281.1"/>
    <property type="molecule type" value="Genomic_DNA"/>
</dbReference>
<dbReference type="InterPro" id="IPR036188">
    <property type="entry name" value="FAD/NAD-bd_sf"/>
</dbReference>
<dbReference type="InterPro" id="IPR057326">
    <property type="entry name" value="KR_dom"/>
</dbReference>
<name>A0ABN3ITD4_9ACTN</name>
<dbReference type="InterPro" id="IPR002938">
    <property type="entry name" value="FAD-bd"/>
</dbReference>
<dbReference type="PRINTS" id="PR00081">
    <property type="entry name" value="GDHRDH"/>
</dbReference>
<dbReference type="PANTHER" id="PTHR43639:SF1">
    <property type="entry name" value="SHORT-CHAIN DEHYDROGENASE_REDUCTASE FAMILY PROTEIN"/>
    <property type="match status" value="1"/>
</dbReference>
<keyword evidence="2" id="KW-0560">Oxidoreductase</keyword>
<reference evidence="5 6" key="1">
    <citation type="journal article" date="2019" name="Int. J. Syst. Evol. Microbiol.">
        <title>The Global Catalogue of Microorganisms (GCM) 10K type strain sequencing project: providing services to taxonomists for standard genome sequencing and annotation.</title>
        <authorList>
            <consortium name="The Broad Institute Genomics Platform"/>
            <consortium name="The Broad Institute Genome Sequencing Center for Infectious Disease"/>
            <person name="Wu L."/>
            <person name="Ma J."/>
        </authorList>
    </citation>
    <scope>NUCLEOTIDE SEQUENCE [LARGE SCALE GENOMIC DNA]</scope>
    <source>
        <strain evidence="5 6">JCM 6921</strain>
    </source>
</reference>
<comment type="similarity">
    <text evidence="1">Belongs to the short-chain dehydrogenases/reductases (SDR) family.</text>
</comment>
<evidence type="ECO:0000256" key="3">
    <source>
        <dbReference type="SAM" id="MobiDB-lite"/>
    </source>
</evidence>
<dbReference type="PANTHER" id="PTHR43639">
    <property type="entry name" value="OXIDOREDUCTASE, SHORT-CHAIN DEHYDROGENASE/REDUCTASE FAMILY (AFU_ORTHOLOGUE AFUA_5G02870)"/>
    <property type="match status" value="1"/>
</dbReference>
<feature type="region of interest" description="Disordered" evidence="3">
    <location>
        <begin position="118"/>
        <end position="183"/>
    </location>
</feature>
<dbReference type="Proteomes" id="UP001500058">
    <property type="component" value="Unassembled WGS sequence"/>
</dbReference>
<organism evidence="5 6">
    <name type="scientific">Streptomyces glaucosporus</name>
    <dbReference type="NCBI Taxonomy" id="284044"/>
    <lineage>
        <taxon>Bacteria</taxon>
        <taxon>Bacillati</taxon>
        <taxon>Actinomycetota</taxon>
        <taxon>Actinomycetes</taxon>
        <taxon>Kitasatosporales</taxon>
        <taxon>Streptomycetaceae</taxon>
        <taxon>Streptomyces</taxon>
    </lineage>
</organism>
<dbReference type="SMART" id="SM00822">
    <property type="entry name" value="PKS_KR"/>
    <property type="match status" value="1"/>
</dbReference>
<comment type="caution">
    <text evidence="5">The sequence shown here is derived from an EMBL/GenBank/DDBJ whole genome shotgun (WGS) entry which is preliminary data.</text>
</comment>
<dbReference type="PRINTS" id="PR00080">
    <property type="entry name" value="SDRFAMILY"/>
</dbReference>
<dbReference type="SUPFAM" id="SSF51905">
    <property type="entry name" value="FAD/NAD(P)-binding domain"/>
    <property type="match status" value="1"/>
</dbReference>
<evidence type="ECO:0000256" key="2">
    <source>
        <dbReference type="ARBA" id="ARBA00023002"/>
    </source>
</evidence>
<gene>
    <name evidence="5" type="ORF">GCM10010420_46910</name>
</gene>
<dbReference type="InterPro" id="IPR036291">
    <property type="entry name" value="NAD(P)-bd_dom_sf"/>
</dbReference>
<accession>A0ABN3ITD4</accession>
<dbReference type="InterPro" id="IPR002347">
    <property type="entry name" value="SDR_fam"/>
</dbReference>